<dbReference type="EMBL" id="RQGF01000028">
    <property type="protein sequence ID" value="TGL60538.1"/>
    <property type="molecule type" value="Genomic_DNA"/>
</dbReference>
<feature type="transmembrane region" description="Helical" evidence="1">
    <location>
        <begin position="127"/>
        <end position="148"/>
    </location>
</feature>
<dbReference type="RefSeq" id="WP_135649710.1">
    <property type="nucleotide sequence ID" value="NZ_RQGF01000028.1"/>
</dbReference>
<keyword evidence="1" id="KW-1133">Transmembrane helix</keyword>
<comment type="caution">
    <text evidence="2">The sequence shown here is derived from an EMBL/GenBank/DDBJ whole genome shotgun (WGS) entry which is preliminary data.</text>
</comment>
<feature type="transmembrane region" description="Helical" evidence="1">
    <location>
        <begin position="6"/>
        <end position="24"/>
    </location>
</feature>
<evidence type="ECO:0000313" key="2">
    <source>
        <dbReference type="EMBL" id="TGL60538.1"/>
    </source>
</evidence>
<dbReference type="Proteomes" id="UP000297762">
    <property type="component" value="Unassembled WGS sequence"/>
</dbReference>
<keyword evidence="3" id="KW-1185">Reference proteome</keyword>
<accession>A0A4R9K4T5</accession>
<keyword evidence="1" id="KW-0812">Transmembrane</keyword>
<dbReference type="AlphaFoldDB" id="A0A4R9K4T5"/>
<feature type="transmembrane region" description="Helical" evidence="1">
    <location>
        <begin position="160"/>
        <end position="188"/>
    </location>
</feature>
<feature type="transmembrane region" description="Helical" evidence="1">
    <location>
        <begin position="100"/>
        <end position="121"/>
    </location>
</feature>
<protein>
    <submittedName>
        <fullName evidence="2">Uncharacterized protein</fullName>
    </submittedName>
</protein>
<sequence length="192" mass="21697">MTESIVLFISYSLLHFLVISKVKIANSQMRLIFWLVFLPMIIAIGLALISIGEIRINDSSIKMQIFTHIAGVIIISIAAWQSEKFTPSSLYRNRFDPCSYGLFLSLHNVSIFPWIYIQIIMNGPLEGIPFGQICISSFVILILYNIYLVNTKEISLAHHLLRLLVSSLVVLLLDFFLLVTIILGAILIEGIE</sequence>
<evidence type="ECO:0000313" key="3">
    <source>
        <dbReference type="Proteomes" id="UP000297762"/>
    </source>
</evidence>
<organism evidence="2 3">
    <name type="scientific">Leptospira sarikeiensis</name>
    <dbReference type="NCBI Taxonomy" id="2484943"/>
    <lineage>
        <taxon>Bacteria</taxon>
        <taxon>Pseudomonadati</taxon>
        <taxon>Spirochaetota</taxon>
        <taxon>Spirochaetia</taxon>
        <taxon>Leptospirales</taxon>
        <taxon>Leptospiraceae</taxon>
        <taxon>Leptospira</taxon>
    </lineage>
</organism>
<name>A0A4R9K4T5_9LEPT</name>
<evidence type="ECO:0000256" key="1">
    <source>
        <dbReference type="SAM" id="Phobius"/>
    </source>
</evidence>
<proteinExistence type="predicted"/>
<reference evidence="2" key="1">
    <citation type="journal article" date="2019" name="PLoS Negl. Trop. Dis.">
        <title>Revisiting the worldwide diversity of Leptospira species in the environment.</title>
        <authorList>
            <person name="Vincent A.T."/>
            <person name="Schiettekatte O."/>
            <person name="Bourhy P."/>
            <person name="Veyrier F.J."/>
            <person name="Picardeau M."/>
        </authorList>
    </citation>
    <scope>NUCLEOTIDE SEQUENCE [LARGE SCALE GENOMIC DNA]</scope>
    <source>
        <strain evidence="2">201702455</strain>
    </source>
</reference>
<dbReference type="OrthoDB" id="9999827at2"/>
<feature type="transmembrane region" description="Helical" evidence="1">
    <location>
        <begin position="31"/>
        <end position="51"/>
    </location>
</feature>
<gene>
    <name evidence="2" type="ORF">EHQ64_11935</name>
</gene>
<feature type="transmembrane region" description="Helical" evidence="1">
    <location>
        <begin position="63"/>
        <end position="80"/>
    </location>
</feature>
<keyword evidence="1" id="KW-0472">Membrane</keyword>